<organism evidence="2 3">
    <name type="scientific">Aquilegia coerulea</name>
    <name type="common">Rocky mountain columbine</name>
    <dbReference type="NCBI Taxonomy" id="218851"/>
    <lineage>
        <taxon>Eukaryota</taxon>
        <taxon>Viridiplantae</taxon>
        <taxon>Streptophyta</taxon>
        <taxon>Embryophyta</taxon>
        <taxon>Tracheophyta</taxon>
        <taxon>Spermatophyta</taxon>
        <taxon>Magnoliopsida</taxon>
        <taxon>Ranunculales</taxon>
        <taxon>Ranunculaceae</taxon>
        <taxon>Thalictroideae</taxon>
        <taxon>Aquilegia</taxon>
    </lineage>
</organism>
<dbReference type="AlphaFoldDB" id="A0A2G5CAQ5"/>
<sequence>MFLQPKKPVVVALKNNRRLHIQFSRKSQFLLATQDDVHDVRCNTFEQLAISVESLSSWSNNVLLPLDHQKCIYFERSGAYSVFWELFILMFFINLICTQAIIRIYVNVGQVYSV</sequence>
<keyword evidence="1" id="KW-0472">Membrane</keyword>
<feature type="transmembrane region" description="Helical" evidence="1">
    <location>
        <begin position="82"/>
        <end position="106"/>
    </location>
</feature>
<accession>A0A2G5CAQ5</accession>
<evidence type="ECO:0000256" key="1">
    <source>
        <dbReference type="SAM" id="Phobius"/>
    </source>
</evidence>
<name>A0A2G5CAQ5_AQUCA</name>
<gene>
    <name evidence="2" type="ORF">AQUCO_07100017v1</name>
</gene>
<reference evidence="2 3" key="1">
    <citation type="submission" date="2017-09" db="EMBL/GenBank/DDBJ databases">
        <title>WGS assembly of Aquilegia coerulea Goldsmith.</title>
        <authorList>
            <person name="Hodges S."/>
            <person name="Kramer E."/>
            <person name="Nordborg M."/>
            <person name="Tomkins J."/>
            <person name="Borevitz J."/>
            <person name="Derieg N."/>
            <person name="Yan J."/>
            <person name="Mihaltcheva S."/>
            <person name="Hayes R.D."/>
            <person name="Rokhsar D."/>
        </authorList>
    </citation>
    <scope>NUCLEOTIDE SEQUENCE [LARGE SCALE GENOMIC DNA]</scope>
    <source>
        <strain evidence="3">cv. Goldsmith</strain>
    </source>
</reference>
<evidence type="ECO:0000313" key="3">
    <source>
        <dbReference type="Proteomes" id="UP000230069"/>
    </source>
</evidence>
<dbReference type="Proteomes" id="UP000230069">
    <property type="component" value="Unassembled WGS sequence"/>
</dbReference>
<keyword evidence="1" id="KW-0812">Transmembrane</keyword>
<keyword evidence="1" id="KW-1133">Transmembrane helix</keyword>
<dbReference type="EMBL" id="KZ305088">
    <property type="protein sequence ID" value="PIA28351.1"/>
    <property type="molecule type" value="Genomic_DNA"/>
</dbReference>
<keyword evidence="3" id="KW-1185">Reference proteome</keyword>
<protein>
    <submittedName>
        <fullName evidence="2">Uncharacterized protein</fullName>
    </submittedName>
</protein>
<evidence type="ECO:0000313" key="2">
    <source>
        <dbReference type="EMBL" id="PIA28351.1"/>
    </source>
</evidence>
<proteinExistence type="predicted"/>
<dbReference type="InParanoid" id="A0A2G5CAQ5"/>